<feature type="compositionally biased region" description="Polar residues" evidence="1">
    <location>
        <begin position="1"/>
        <end position="11"/>
    </location>
</feature>
<organism evidence="2">
    <name type="scientific">Rhizophora mucronata</name>
    <name type="common">Asiatic mangrove</name>
    <dbReference type="NCBI Taxonomy" id="61149"/>
    <lineage>
        <taxon>Eukaryota</taxon>
        <taxon>Viridiplantae</taxon>
        <taxon>Streptophyta</taxon>
        <taxon>Embryophyta</taxon>
        <taxon>Tracheophyta</taxon>
        <taxon>Spermatophyta</taxon>
        <taxon>Magnoliopsida</taxon>
        <taxon>eudicotyledons</taxon>
        <taxon>Gunneridae</taxon>
        <taxon>Pentapetalae</taxon>
        <taxon>rosids</taxon>
        <taxon>fabids</taxon>
        <taxon>Malpighiales</taxon>
        <taxon>Rhizophoraceae</taxon>
        <taxon>Rhizophora</taxon>
    </lineage>
</organism>
<sequence>MRMAASRSTATGRECSLSWPRRAPSSTISAILLQLSSSGSLFPPSIILVAFLPIHSWSCRLLTSSAVGYRLVLACNTTWQTGTLVFTL</sequence>
<accession>A0A2P2J9B0</accession>
<dbReference type="EMBL" id="GGEC01009581">
    <property type="protein sequence ID" value="MBW90064.1"/>
    <property type="molecule type" value="Transcribed_RNA"/>
</dbReference>
<dbReference type="AlphaFoldDB" id="A0A2P2J9B0"/>
<reference evidence="2" key="1">
    <citation type="submission" date="2018-02" db="EMBL/GenBank/DDBJ databases">
        <title>Rhizophora mucronata_Transcriptome.</title>
        <authorList>
            <person name="Meera S.P."/>
            <person name="Sreeshan A."/>
            <person name="Augustine A."/>
        </authorList>
    </citation>
    <scope>NUCLEOTIDE SEQUENCE</scope>
    <source>
        <tissue evidence="2">Leaf</tissue>
    </source>
</reference>
<proteinExistence type="predicted"/>
<protein>
    <submittedName>
        <fullName evidence="2">Uncharacterized protein</fullName>
    </submittedName>
</protein>
<evidence type="ECO:0000256" key="1">
    <source>
        <dbReference type="SAM" id="MobiDB-lite"/>
    </source>
</evidence>
<name>A0A2P2J9B0_RHIMU</name>
<evidence type="ECO:0000313" key="2">
    <source>
        <dbReference type="EMBL" id="MBW90064.1"/>
    </source>
</evidence>
<feature type="region of interest" description="Disordered" evidence="1">
    <location>
        <begin position="1"/>
        <end position="20"/>
    </location>
</feature>